<dbReference type="InterPro" id="IPR012721">
    <property type="entry name" value="Chap_CCT_theta"/>
</dbReference>
<evidence type="ECO:0000256" key="1">
    <source>
        <dbReference type="ARBA" id="ARBA00004496"/>
    </source>
</evidence>
<dbReference type="InterPro" id="IPR027413">
    <property type="entry name" value="GROEL-like_equatorial_sf"/>
</dbReference>
<organism evidence="9">
    <name type="scientific">Chromera velia CCMP2878</name>
    <dbReference type="NCBI Taxonomy" id="1169474"/>
    <lineage>
        <taxon>Eukaryota</taxon>
        <taxon>Sar</taxon>
        <taxon>Alveolata</taxon>
        <taxon>Colpodellida</taxon>
        <taxon>Chromeraceae</taxon>
        <taxon>Chromera</taxon>
    </lineage>
</organism>
<keyword evidence="5 8" id="KW-0067">ATP-binding</keyword>
<dbReference type="GO" id="GO:0016887">
    <property type="term" value="F:ATP hydrolysis activity"/>
    <property type="evidence" value="ECO:0007669"/>
    <property type="project" value="InterPro"/>
</dbReference>
<reference evidence="9" key="1">
    <citation type="submission" date="2014-11" db="EMBL/GenBank/DDBJ databases">
        <authorList>
            <person name="Otto D Thomas"/>
            <person name="Naeem Raeece"/>
        </authorList>
    </citation>
    <scope>NUCLEOTIDE SEQUENCE</scope>
</reference>
<dbReference type="AlphaFoldDB" id="A0A0G4FZU3"/>
<comment type="subcellular location">
    <subcellularLocation>
        <location evidence="1">Cytoplasm</location>
    </subcellularLocation>
</comment>
<evidence type="ECO:0000256" key="6">
    <source>
        <dbReference type="ARBA" id="ARBA00023186"/>
    </source>
</evidence>
<dbReference type="PhylomeDB" id="A0A0G4FZU3"/>
<name>A0A0G4FZU3_9ALVE</name>
<sequence>MFGQPQGLQALLKDGAKQFTGIDEALLKNIEAVRNLSEITRTSLGPNSMQKLIINHIEKHYVTSNAAKMVSELEVMHPAAKLVVGAASMQEQEFGNATNFVVTFAGELLTQAEALCKMGLHTADIIKGFERALATVEETLPGLTCWSLTDLKDTKQVQKAVKPAIAAKQYGLETELSALVAEAVTKVMPSDPKKFDVDNVRVAKINGSSLSNSFVVEGMVVGRPPSGTEQQKLNCKVLVLGCGLEMTGTETKGTVLLHNAEELLNFTKGEENKMEEVIKEIKDTGVEVIVSHGNIAEIAQHFCNKYKILTIKIQSKFELRRICRTLGATALVRLGAPLPEEMGTAESVEVVEMASQKATVLKAKDTKVSTIVLRGASSNALEEVERAIDNAIQTVRAGTKDSKFVPGAGASEIELALVLRKTGVMETGLDQYAVLKFGEALECVPKILAENAGFRATDTVTELYAAHQAGGLKTAGVDVDGGQPFGSSPERDAALKPVAEARSRAGAAVAASDDTASHVICSATLGVVDHMQTKLWAIKLSTDAVLTVLRVDQIIMSKPAGGPKPKEGGPGDDDD</sequence>
<dbReference type="InterPro" id="IPR027409">
    <property type="entry name" value="GroEL-like_apical_dom_sf"/>
</dbReference>
<dbReference type="Gene3D" id="1.10.560.10">
    <property type="entry name" value="GroEL-like equatorial domain"/>
    <property type="match status" value="1"/>
</dbReference>
<dbReference type="SUPFAM" id="SSF52029">
    <property type="entry name" value="GroEL apical domain-like"/>
    <property type="match status" value="1"/>
</dbReference>
<keyword evidence="6 8" id="KW-0143">Chaperone</keyword>
<dbReference type="GO" id="GO:0140662">
    <property type="term" value="F:ATP-dependent protein folding chaperone"/>
    <property type="evidence" value="ECO:0007669"/>
    <property type="project" value="InterPro"/>
</dbReference>
<dbReference type="VEuPathDB" id="CryptoDB:Cvel_19423"/>
<dbReference type="InterPro" id="IPR002194">
    <property type="entry name" value="Chaperonin_TCP-1_CS"/>
</dbReference>
<keyword evidence="3" id="KW-0963">Cytoplasm</keyword>
<protein>
    <recommendedName>
        <fullName evidence="7">CCT-theta</fullName>
    </recommendedName>
</protein>
<evidence type="ECO:0000313" key="9">
    <source>
        <dbReference type="EMBL" id="CEM20598.1"/>
    </source>
</evidence>
<gene>
    <name evidence="9" type="ORF">Cvel_19423</name>
</gene>
<evidence type="ECO:0000256" key="4">
    <source>
        <dbReference type="ARBA" id="ARBA00022741"/>
    </source>
</evidence>
<dbReference type="GO" id="GO:0005737">
    <property type="term" value="C:cytoplasm"/>
    <property type="evidence" value="ECO:0007669"/>
    <property type="project" value="UniProtKB-SubCell"/>
</dbReference>
<dbReference type="SUPFAM" id="SSF54849">
    <property type="entry name" value="GroEL-intermediate domain like"/>
    <property type="match status" value="1"/>
</dbReference>
<comment type="similarity">
    <text evidence="2 8">Belongs to the TCP-1 chaperonin family.</text>
</comment>
<dbReference type="PROSITE" id="PS00750">
    <property type="entry name" value="TCP1_1"/>
    <property type="match status" value="1"/>
</dbReference>
<evidence type="ECO:0000256" key="8">
    <source>
        <dbReference type="RuleBase" id="RU004187"/>
    </source>
</evidence>
<dbReference type="GO" id="GO:0005524">
    <property type="term" value="F:ATP binding"/>
    <property type="evidence" value="ECO:0007669"/>
    <property type="project" value="UniProtKB-KW"/>
</dbReference>
<dbReference type="CDD" id="cd03341">
    <property type="entry name" value="TCP1_theta"/>
    <property type="match status" value="1"/>
</dbReference>
<dbReference type="Pfam" id="PF00118">
    <property type="entry name" value="Cpn60_TCP1"/>
    <property type="match status" value="1"/>
</dbReference>
<dbReference type="SUPFAM" id="SSF48592">
    <property type="entry name" value="GroEL equatorial domain-like"/>
    <property type="match status" value="1"/>
</dbReference>
<dbReference type="PRINTS" id="PR00304">
    <property type="entry name" value="TCOMPLEXTCP1"/>
</dbReference>
<dbReference type="EMBL" id="CDMZ01000743">
    <property type="protein sequence ID" value="CEM20598.1"/>
    <property type="molecule type" value="Genomic_DNA"/>
</dbReference>
<evidence type="ECO:0000256" key="7">
    <source>
        <dbReference type="ARBA" id="ARBA00029602"/>
    </source>
</evidence>
<dbReference type="InterPro" id="IPR017998">
    <property type="entry name" value="Chaperone_TCP-1"/>
</dbReference>
<dbReference type="Gene3D" id="3.50.7.10">
    <property type="entry name" value="GroEL"/>
    <property type="match status" value="1"/>
</dbReference>
<keyword evidence="4 8" id="KW-0547">Nucleotide-binding</keyword>
<dbReference type="InterPro" id="IPR027410">
    <property type="entry name" value="TCP-1-like_intermed_sf"/>
</dbReference>
<dbReference type="PANTHER" id="PTHR11353">
    <property type="entry name" value="CHAPERONIN"/>
    <property type="match status" value="1"/>
</dbReference>
<evidence type="ECO:0000256" key="2">
    <source>
        <dbReference type="ARBA" id="ARBA00008020"/>
    </source>
</evidence>
<dbReference type="GO" id="GO:0051082">
    <property type="term" value="F:unfolded protein binding"/>
    <property type="evidence" value="ECO:0007669"/>
    <property type="project" value="InterPro"/>
</dbReference>
<dbReference type="NCBIfam" id="TIGR02346">
    <property type="entry name" value="chap_CCT_theta"/>
    <property type="match status" value="1"/>
</dbReference>
<dbReference type="InterPro" id="IPR002423">
    <property type="entry name" value="Cpn60/GroEL/TCP-1"/>
</dbReference>
<dbReference type="Gene3D" id="3.30.260.10">
    <property type="entry name" value="TCP-1-like chaperonin intermediate domain"/>
    <property type="match status" value="1"/>
</dbReference>
<proteinExistence type="inferred from homology"/>
<evidence type="ECO:0000256" key="5">
    <source>
        <dbReference type="ARBA" id="ARBA00022840"/>
    </source>
</evidence>
<evidence type="ECO:0000256" key="3">
    <source>
        <dbReference type="ARBA" id="ARBA00022490"/>
    </source>
</evidence>
<dbReference type="FunFam" id="3.50.7.10:FF:000008">
    <property type="entry name" value="T-complex protein 1 subunit theta"/>
    <property type="match status" value="1"/>
</dbReference>
<accession>A0A0G4FZU3</accession>